<gene>
    <name evidence="1" type="ORF">B0F90DRAFT_307244</name>
</gene>
<accession>A0AAD4QL60</accession>
<dbReference type="Proteomes" id="UP001203297">
    <property type="component" value="Unassembled WGS sequence"/>
</dbReference>
<sequence>MVVNREVAYRGLASYRRWVFFELSSYSKVLLTFVQLQLYKSTSLLSLSPLIMAVADEAIKGMKVKDRMLTLPPAIMLHMGFTSSCIPHSSVLHLLYHFSSLPRKESDCLRSKARSAYFRYRELAHMLPTTLSRPLFLQSYVSAQVEMDARPLGRS</sequence>
<organism evidence="1 2">
    <name type="scientific">Multifurca ochricompacta</name>
    <dbReference type="NCBI Taxonomy" id="376703"/>
    <lineage>
        <taxon>Eukaryota</taxon>
        <taxon>Fungi</taxon>
        <taxon>Dikarya</taxon>
        <taxon>Basidiomycota</taxon>
        <taxon>Agaricomycotina</taxon>
        <taxon>Agaricomycetes</taxon>
        <taxon>Russulales</taxon>
        <taxon>Russulaceae</taxon>
        <taxon>Multifurca</taxon>
    </lineage>
</organism>
<protein>
    <submittedName>
        <fullName evidence="1">Uncharacterized protein</fullName>
    </submittedName>
</protein>
<evidence type="ECO:0000313" key="2">
    <source>
        <dbReference type="Proteomes" id="UP001203297"/>
    </source>
</evidence>
<proteinExistence type="predicted"/>
<name>A0AAD4QL60_9AGAM</name>
<keyword evidence="2" id="KW-1185">Reference proteome</keyword>
<dbReference type="AlphaFoldDB" id="A0AAD4QL60"/>
<evidence type="ECO:0000313" key="1">
    <source>
        <dbReference type="EMBL" id="KAI0301526.1"/>
    </source>
</evidence>
<comment type="caution">
    <text evidence="1">The sequence shown here is derived from an EMBL/GenBank/DDBJ whole genome shotgun (WGS) entry which is preliminary data.</text>
</comment>
<dbReference type="EMBL" id="WTXG01000014">
    <property type="protein sequence ID" value="KAI0301526.1"/>
    <property type="molecule type" value="Genomic_DNA"/>
</dbReference>
<reference evidence="1" key="1">
    <citation type="journal article" date="2022" name="New Phytol.">
        <title>Evolutionary transition to the ectomycorrhizal habit in the genomes of a hyperdiverse lineage of mushroom-forming fungi.</title>
        <authorList>
            <person name="Looney B."/>
            <person name="Miyauchi S."/>
            <person name="Morin E."/>
            <person name="Drula E."/>
            <person name="Courty P.E."/>
            <person name="Kohler A."/>
            <person name="Kuo A."/>
            <person name="LaButti K."/>
            <person name="Pangilinan J."/>
            <person name="Lipzen A."/>
            <person name="Riley R."/>
            <person name="Andreopoulos W."/>
            <person name="He G."/>
            <person name="Johnson J."/>
            <person name="Nolan M."/>
            <person name="Tritt A."/>
            <person name="Barry K.W."/>
            <person name="Grigoriev I.V."/>
            <person name="Nagy L.G."/>
            <person name="Hibbett D."/>
            <person name="Henrissat B."/>
            <person name="Matheny P.B."/>
            <person name="Labbe J."/>
            <person name="Martin F.M."/>
        </authorList>
    </citation>
    <scope>NUCLEOTIDE SEQUENCE</scope>
    <source>
        <strain evidence="1">BPL690</strain>
    </source>
</reference>